<evidence type="ECO:0000259" key="9">
    <source>
        <dbReference type="PROSITE" id="PS50850"/>
    </source>
</evidence>
<feature type="region of interest" description="Disordered" evidence="7">
    <location>
        <begin position="1"/>
        <end position="27"/>
    </location>
</feature>
<dbReference type="Pfam" id="PF07690">
    <property type="entry name" value="MFS_1"/>
    <property type="match status" value="1"/>
</dbReference>
<comment type="subcellular location">
    <subcellularLocation>
        <location evidence="1">Cell membrane</location>
        <topology evidence="1">Multi-pass membrane protein</topology>
    </subcellularLocation>
</comment>
<feature type="transmembrane region" description="Helical" evidence="8">
    <location>
        <begin position="239"/>
        <end position="259"/>
    </location>
</feature>
<evidence type="ECO:0000313" key="10">
    <source>
        <dbReference type="EMBL" id="KAL1851052.1"/>
    </source>
</evidence>
<feature type="transmembrane region" description="Helical" evidence="8">
    <location>
        <begin position="394"/>
        <end position="415"/>
    </location>
</feature>
<dbReference type="PANTHER" id="PTHR23502:SF135">
    <property type="entry name" value="MAJOR FACILITATOR SUPERFAMILY (MFS) PROFILE DOMAIN-CONTAINING PROTEIN-RELATED"/>
    <property type="match status" value="1"/>
</dbReference>
<dbReference type="InterPro" id="IPR011701">
    <property type="entry name" value="MFS"/>
</dbReference>
<dbReference type="Proteomes" id="UP001583177">
    <property type="component" value="Unassembled WGS sequence"/>
</dbReference>
<feature type="transmembrane region" description="Helical" evidence="8">
    <location>
        <begin position="85"/>
        <end position="110"/>
    </location>
</feature>
<dbReference type="SUPFAM" id="SSF103473">
    <property type="entry name" value="MFS general substrate transporter"/>
    <property type="match status" value="1"/>
</dbReference>
<comment type="similarity">
    <text evidence="2">Belongs to the major facilitator superfamily.</text>
</comment>
<evidence type="ECO:0000256" key="2">
    <source>
        <dbReference type="ARBA" id="ARBA00008335"/>
    </source>
</evidence>
<feature type="transmembrane region" description="Helical" evidence="8">
    <location>
        <begin position="176"/>
        <end position="198"/>
    </location>
</feature>
<feature type="transmembrane region" description="Helical" evidence="8">
    <location>
        <begin position="122"/>
        <end position="139"/>
    </location>
</feature>
<evidence type="ECO:0000256" key="7">
    <source>
        <dbReference type="SAM" id="MobiDB-lite"/>
    </source>
</evidence>
<evidence type="ECO:0000256" key="5">
    <source>
        <dbReference type="ARBA" id="ARBA00022989"/>
    </source>
</evidence>
<feature type="transmembrane region" description="Helical" evidence="8">
    <location>
        <begin position="465"/>
        <end position="483"/>
    </location>
</feature>
<feature type="transmembrane region" description="Helical" evidence="8">
    <location>
        <begin position="489"/>
        <end position="510"/>
    </location>
</feature>
<feature type="transmembrane region" description="Helical" evidence="8">
    <location>
        <begin position="421"/>
        <end position="444"/>
    </location>
</feature>
<proteinExistence type="inferred from homology"/>
<organism evidence="10 11">
    <name type="scientific">Diaporthe australafricana</name>
    <dbReference type="NCBI Taxonomy" id="127596"/>
    <lineage>
        <taxon>Eukaryota</taxon>
        <taxon>Fungi</taxon>
        <taxon>Dikarya</taxon>
        <taxon>Ascomycota</taxon>
        <taxon>Pezizomycotina</taxon>
        <taxon>Sordariomycetes</taxon>
        <taxon>Sordariomycetidae</taxon>
        <taxon>Diaporthales</taxon>
        <taxon>Diaporthaceae</taxon>
        <taxon>Diaporthe</taxon>
    </lineage>
</organism>
<dbReference type="Gene3D" id="1.20.1250.20">
    <property type="entry name" value="MFS general substrate transporter like domains"/>
    <property type="match status" value="1"/>
</dbReference>
<dbReference type="CDD" id="cd17323">
    <property type="entry name" value="MFS_Tpo1_MDR_like"/>
    <property type="match status" value="1"/>
</dbReference>
<sequence length="523" mass="56656">MNNSEGTPNMASKPGAPDIEAHSAPISVVGSEKRAAADIEALSTPTSVVGSDKLETPDANAVGWDGPHDPANPQNWTPKKKWAHIIMVSLFALVTNMAPTMCVPGAQIFLHEFGVTSSTTGQLAITIYVLGLALGPMIISPLSEAYGRLPIYHVSNALFLVFLIGCAVSRTLAQFMVFRFISGFMGGTPMALGGATIADMTQMDARPVAMALFSLGPLTGPVLGPLIGGFTVVGLGWRWTFWLLAIISGVIFVAAAAFMRETYAKTILERKTARLRASTGNRDLRSIMTPSNLTASHLLVTTLIRPCKLLVLSPILLVISIYVALVFGTMYLLFTTFTGVFEGQYGFSTSMSGLVYLGTFVALILALITYHGFNERIKQSRMRADGVTTPEPEYHLIMMILFSPFVGLGLFMYGWTAYYQVHWIVPIIGTVLIGYGAFFVIMPAQLYLVDLFGSQAAASALGANNLLRFIFSPFLPLAGPALYEKLNYGWGNTLLGFLALAFVPFPVLFYKFGKRLRAKPVNL</sequence>
<evidence type="ECO:0000256" key="4">
    <source>
        <dbReference type="ARBA" id="ARBA00022692"/>
    </source>
</evidence>
<dbReference type="PROSITE" id="PS50850">
    <property type="entry name" value="MFS"/>
    <property type="match status" value="1"/>
</dbReference>
<evidence type="ECO:0000256" key="6">
    <source>
        <dbReference type="ARBA" id="ARBA00023136"/>
    </source>
</evidence>
<comment type="caution">
    <text evidence="10">The sequence shown here is derived from an EMBL/GenBank/DDBJ whole genome shotgun (WGS) entry which is preliminary data.</text>
</comment>
<name>A0ABR3W206_9PEZI</name>
<dbReference type="PANTHER" id="PTHR23502">
    <property type="entry name" value="MAJOR FACILITATOR SUPERFAMILY"/>
    <property type="match status" value="1"/>
</dbReference>
<feature type="transmembrane region" description="Helical" evidence="8">
    <location>
        <begin position="309"/>
        <end position="334"/>
    </location>
</feature>
<reference evidence="10 11" key="1">
    <citation type="journal article" date="2024" name="IMA Fungus">
        <title>IMA Genome - F19 : A genome assembly and annotation guide to empower mycologists, including annotated draft genome sequences of Ceratocystis pirilliformis, Diaporthe australafricana, Fusarium ophioides, Paecilomyces lecythidis, and Sporothrix stenoceras.</title>
        <authorList>
            <person name="Aylward J."/>
            <person name="Wilson A.M."/>
            <person name="Visagie C.M."/>
            <person name="Spraker J."/>
            <person name="Barnes I."/>
            <person name="Buitendag C."/>
            <person name="Ceriani C."/>
            <person name="Del Mar Angel L."/>
            <person name="du Plessis D."/>
            <person name="Fuchs T."/>
            <person name="Gasser K."/>
            <person name="Kramer D."/>
            <person name="Li W."/>
            <person name="Munsamy K."/>
            <person name="Piso A."/>
            <person name="Price J.L."/>
            <person name="Sonnekus B."/>
            <person name="Thomas C."/>
            <person name="van der Nest A."/>
            <person name="van Dijk A."/>
            <person name="van Heerden A."/>
            <person name="van Vuuren N."/>
            <person name="Yilmaz N."/>
            <person name="Duong T.A."/>
            <person name="van der Merwe N.A."/>
            <person name="Wingfield M.J."/>
            <person name="Wingfield B.D."/>
        </authorList>
    </citation>
    <scope>NUCLEOTIDE SEQUENCE [LARGE SCALE GENOMIC DNA]</scope>
    <source>
        <strain evidence="10 11">CMW 18300</strain>
    </source>
</reference>
<evidence type="ECO:0000256" key="8">
    <source>
        <dbReference type="SAM" id="Phobius"/>
    </source>
</evidence>
<dbReference type="InterPro" id="IPR020846">
    <property type="entry name" value="MFS_dom"/>
</dbReference>
<evidence type="ECO:0000256" key="1">
    <source>
        <dbReference type="ARBA" id="ARBA00004651"/>
    </source>
</evidence>
<feature type="transmembrane region" description="Helical" evidence="8">
    <location>
        <begin position="210"/>
        <end position="233"/>
    </location>
</feature>
<dbReference type="EMBL" id="JAWRVE010000177">
    <property type="protein sequence ID" value="KAL1851052.1"/>
    <property type="molecule type" value="Genomic_DNA"/>
</dbReference>
<feature type="transmembrane region" description="Helical" evidence="8">
    <location>
        <begin position="151"/>
        <end position="170"/>
    </location>
</feature>
<keyword evidence="4 8" id="KW-0812">Transmembrane</keyword>
<feature type="compositionally biased region" description="Polar residues" evidence="7">
    <location>
        <begin position="1"/>
        <end position="10"/>
    </location>
</feature>
<protein>
    <recommendedName>
        <fullName evidence="9">Major facilitator superfamily (MFS) profile domain-containing protein</fullName>
    </recommendedName>
</protein>
<evidence type="ECO:0000313" key="11">
    <source>
        <dbReference type="Proteomes" id="UP001583177"/>
    </source>
</evidence>
<feature type="transmembrane region" description="Helical" evidence="8">
    <location>
        <begin position="354"/>
        <end position="373"/>
    </location>
</feature>
<gene>
    <name evidence="10" type="ORF">Daus18300_012661</name>
</gene>
<evidence type="ECO:0000256" key="3">
    <source>
        <dbReference type="ARBA" id="ARBA00022475"/>
    </source>
</evidence>
<keyword evidence="5 8" id="KW-1133">Transmembrane helix</keyword>
<dbReference type="InterPro" id="IPR036259">
    <property type="entry name" value="MFS_trans_sf"/>
</dbReference>
<accession>A0ABR3W206</accession>
<keyword evidence="11" id="KW-1185">Reference proteome</keyword>
<keyword evidence="3" id="KW-1003">Cell membrane</keyword>
<keyword evidence="6 8" id="KW-0472">Membrane</keyword>
<feature type="domain" description="Major facilitator superfamily (MFS) profile" evidence="9">
    <location>
        <begin position="84"/>
        <end position="516"/>
    </location>
</feature>